<dbReference type="EnsemblMetazoa" id="Aqu2.1.21623_001">
    <property type="protein sequence ID" value="Aqu2.1.21623_001"/>
    <property type="gene ID" value="Aqu2.1.21623"/>
</dbReference>
<name>A0A1X7U295_AMPQE</name>
<protein>
    <recommendedName>
        <fullName evidence="1">Brinker DNA-binding domain-containing protein</fullName>
    </recommendedName>
</protein>
<evidence type="ECO:0000259" key="1">
    <source>
        <dbReference type="Pfam" id="PF09607"/>
    </source>
</evidence>
<sequence length="211" mass="23916">MASRKRRASEALPSDPQVLLDYLMLYETMIAVQTLSLMDTSKTLMMIQQPTSVGYVSNHNSSLHTAQICPVHLRYLHQLQEALQHKLITSTVQPPLRATISSQPTNTYAIPSPIVFTWDEKETLMETVIKQSREVEMDRGKKRSFDTAFKLKVVDCTEKSTNQGAAAKYKVDKKSTRTWWKNKASLLALPTLTEKKKMAGGSRKLINLEMD</sequence>
<dbReference type="InParanoid" id="A0A1X7U295"/>
<evidence type="ECO:0000313" key="2">
    <source>
        <dbReference type="EnsemblMetazoa" id="Aqu2.1.21623_001"/>
    </source>
</evidence>
<accession>A0A1X7U295</accession>
<dbReference type="Gene3D" id="1.10.10.60">
    <property type="entry name" value="Homeodomain-like"/>
    <property type="match status" value="1"/>
</dbReference>
<organism evidence="2">
    <name type="scientific">Amphimedon queenslandica</name>
    <name type="common">Sponge</name>
    <dbReference type="NCBI Taxonomy" id="400682"/>
    <lineage>
        <taxon>Eukaryota</taxon>
        <taxon>Metazoa</taxon>
        <taxon>Porifera</taxon>
        <taxon>Demospongiae</taxon>
        <taxon>Heteroscleromorpha</taxon>
        <taxon>Haplosclerida</taxon>
        <taxon>Niphatidae</taxon>
        <taxon>Amphimedon</taxon>
    </lineage>
</organism>
<reference evidence="2" key="1">
    <citation type="submission" date="2017-05" db="UniProtKB">
        <authorList>
            <consortium name="EnsemblMetazoa"/>
        </authorList>
    </citation>
    <scope>IDENTIFICATION</scope>
</reference>
<proteinExistence type="predicted"/>
<dbReference type="Pfam" id="PF09607">
    <property type="entry name" value="BrkDBD"/>
    <property type="match status" value="1"/>
</dbReference>
<dbReference type="AlphaFoldDB" id="A0A1X7U295"/>
<dbReference type="InterPro" id="IPR018586">
    <property type="entry name" value="Brinker_DNA-bd"/>
</dbReference>
<feature type="domain" description="Brinker DNA-binding" evidence="1">
    <location>
        <begin position="140"/>
        <end position="186"/>
    </location>
</feature>